<dbReference type="SUPFAM" id="SSF161098">
    <property type="entry name" value="MetI-like"/>
    <property type="match status" value="1"/>
</dbReference>
<dbReference type="InterPro" id="IPR035906">
    <property type="entry name" value="MetI-like_sf"/>
</dbReference>
<dbReference type="Pfam" id="PF00528">
    <property type="entry name" value="BPD_transp_1"/>
    <property type="match status" value="1"/>
</dbReference>
<dbReference type="Proteomes" id="UP001226762">
    <property type="component" value="Unassembled WGS sequence"/>
</dbReference>
<evidence type="ECO:0000256" key="3">
    <source>
        <dbReference type="ARBA" id="ARBA00022989"/>
    </source>
</evidence>
<evidence type="ECO:0000256" key="4">
    <source>
        <dbReference type="ARBA" id="ARBA00023136"/>
    </source>
</evidence>
<keyword evidence="4 5" id="KW-0472">Membrane</keyword>
<feature type="domain" description="ABC transmembrane type-1" evidence="7">
    <location>
        <begin position="257"/>
        <end position="474"/>
    </location>
</feature>
<evidence type="ECO:0000256" key="5">
    <source>
        <dbReference type="RuleBase" id="RU363032"/>
    </source>
</evidence>
<proteinExistence type="inferred from homology"/>
<dbReference type="EMBL" id="JANHAX010000001">
    <property type="protein sequence ID" value="MDQ2088613.1"/>
    <property type="molecule type" value="Genomic_DNA"/>
</dbReference>
<dbReference type="Pfam" id="PF12501">
    <property type="entry name" value="DUF3708"/>
    <property type="match status" value="1"/>
</dbReference>
<dbReference type="Gene3D" id="1.10.3720.10">
    <property type="entry name" value="MetI-like"/>
    <property type="match status" value="1"/>
</dbReference>
<feature type="transmembrane region" description="Helical" evidence="5">
    <location>
        <begin position="159"/>
        <end position="180"/>
    </location>
</feature>
<dbReference type="GO" id="GO:0005886">
    <property type="term" value="C:plasma membrane"/>
    <property type="evidence" value="ECO:0007669"/>
    <property type="project" value="UniProtKB-SubCell"/>
</dbReference>
<keyword evidence="9" id="KW-1185">Reference proteome</keyword>
<dbReference type="GO" id="GO:0006817">
    <property type="term" value="P:phosphate ion transport"/>
    <property type="evidence" value="ECO:0007669"/>
    <property type="project" value="UniProtKB-KW"/>
</dbReference>
<evidence type="ECO:0000256" key="6">
    <source>
        <dbReference type="RuleBase" id="RU363054"/>
    </source>
</evidence>
<name>A0AAE3W9Y5_9RHOB</name>
<accession>A0AAE3W9Y5</accession>
<comment type="subcellular location">
    <subcellularLocation>
        <location evidence="6">Cell inner membrane</location>
        <topology evidence="6">Multi-pass membrane protein</topology>
    </subcellularLocation>
    <subcellularLocation>
        <location evidence="1 5">Cell membrane</location>
        <topology evidence="1 5">Multi-pass membrane protein</topology>
    </subcellularLocation>
</comment>
<organism evidence="8 9">
    <name type="scientific">Marimonas arenosa</name>
    <dbReference type="NCBI Taxonomy" id="1795305"/>
    <lineage>
        <taxon>Bacteria</taxon>
        <taxon>Pseudomonadati</taxon>
        <taxon>Pseudomonadota</taxon>
        <taxon>Alphaproteobacteria</taxon>
        <taxon>Rhodobacterales</taxon>
        <taxon>Paracoccaceae</taxon>
        <taxon>Marimonas</taxon>
    </lineage>
</organism>
<gene>
    <name evidence="8" type="primary">pstC</name>
    <name evidence="8" type="ORF">NO357_01690</name>
</gene>
<evidence type="ECO:0000313" key="9">
    <source>
        <dbReference type="Proteomes" id="UP001226762"/>
    </source>
</evidence>
<evidence type="ECO:0000313" key="8">
    <source>
        <dbReference type="EMBL" id="MDQ2088613.1"/>
    </source>
</evidence>
<feature type="transmembrane region" description="Helical" evidence="5">
    <location>
        <begin position="192"/>
        <end position="221"/>
    </location>
</feature>
<keyword evidence="6" id="KW-0997">Cell inner membrane</keyword>
<dbReference type="CDD" id="cd06261">
    <property type="entry name" value="TM_PBP2"/>
    <property type="match status" value="1"/>
</dbReference>
<dbReference type="AlphaFoldDB" id="A0AAE3W9Y5"/>
<sequence length="486" mass="51429">MNVGILSLIVLGLAALGYVLARRRALAVVQGDARLLHSRTGYYGQLVFLLTAVPAFLVMAIWLFLQPILIEQRVAENIPGTAIPEGGDLTLVMSDVRRIAGGIDAMMADGSLGEAQLKDMHADQTDIRARLAGVGIALGAEVSPAVFEAAKSYRKMQKTGALAMTVVVLGLALGMMGLALSRISATLRARNLAESFVLSLLIGASLVAIATTAGIVLSLLFETWHFFQLYPARDFFFSLTWNPQFRGGSDLGFAPLIWGTLYVSLVALIVAVPIGLMIAIYLAEYAGKRVRSLAKPAIEVLAGIPTIVYGLFALITVGPFIRDWIAQPTGLGDSSSSVLTAGLVMGIMLIPFVSSLSDDIINAVPQALRDGSYGLGATQSETIKQVILPAALPGVVGAILLAASRAIGETMIVVMGAGAAAKMSLNPLEAMTTVTVKIVSQLTGDTEFASPETLVAFALGLTLFVFTLGLNVLALYIVRKYREQYE</sequence>
<dbReference type="InterPro" id="IPR000515">
    <property type="entry name" value="MetI-like"/>
</dbReference>
<dbReference type="InterPro" id="IPR022182">
    <property type="entry name" value="PstC_N"/>
</dbReference>
<keyword evidence="2 5" id="KW-0812">Transmembrane</keyword>
<protein>
    <recommendedName>
        <fullName evidence="6">Phosphate transport system permease protein</fullName>
    </recommendedName>
</protein>
<reference evidence="8" key="1">
    <citation type="submission" date="2022-07" db="EMBL/GenBank/DDBJ databases">
        <authorList>
            <person name="Otstavnykh N."/>
            <person name="Isaeva M."/>
            <person name="Bystritskaya E."/>
        </authorList>
    </citation>
    <scope>NUCLEOTIDE SEQUENCE</scope>
    <source>
        <strain evidence="8">KCTC 52189</strain>
    </source>
</reference>
<dbReference type="PROSITE" id="PS50928">
    <property type="entry name" value="ABC_TM1"/>
    <property type="match status" value="1"/>
</dbReference>
<evidence type="ECO:0000256" key="2">
    <source>
        <dbReference type="ARBA" id="ARBA00022692"/>
    </source>
</evidence>
<feature type="transmembrane region" description="Helical" evidence="5">
    <location>
        <begin position="341"/>
        <end position="365"/>
    </location>
</feature>
<evidence type="ECO:0000259" key="7">
    <source>
        <dbReference type="PROSITE" id="PS50928"/>
    </source>
</evidence>
<dbReference type="PANTHER" id="PTHR42727:SF1">
    <property type="entry name" value="PHOSPHATE TRANSPORT SYSTEM PERMEASE"/>
    <property type="match status" value="1"/>
</dbReference>
<comment type="function">
    <text evidence="6">Part of the binding-protein-dependent transport system for phosphate; probably responsible for the translocation of the substrate across the membrane.</text>
</comment>
<dbReference type="RefSeq" id="WP_306733877.1">
    <property type="nucleotide sequence ID" value="NZ_JANHAX010000001.1"/>
</dbReference>
<feature type="transmembrane region" description="Helical" evidence="5">
    <location>
        <begin position="297"/>
        <end position="321"/>
    </location>
</feature>
<evidence type="ECO:0000256" key="1">
    <source>
        <dbReference type="ARBA" id="ARBA00004651"/>
    </source>
</evidence>
<dbReference type="GO" id="GO:0005315">
    <property type="term" value="F:phosphate transmembrane transporter activity"/>
    <property type="evidence" value="ECO:0007669"/>
    <property type="project" value="InterPro"/>
</dbReference>
<dbReference type="PANTHER" id="PTHR42727">
    <property type="entry name" value="PHOSPHATE TRANSPORT SYSTEM PERMEASE PROTEIN"/>
    <property type="match status" value="1"/>
</dbReference>
<comment type="caution">
    <text evidence="8">The sequence shown here is derived from an EMBL/GenBank/DDBJ whole genome shotgun (WGS) entry which is preliminary data.</text>
</comment>
<feature type="transmembrane region" description="Helical" evidence="5">
    <location>
        <begin position="454"/>
        <end position="478"/>
    </location>
</feature>
<dbReference type="InterPro" id="IPR011864">
    <property type="entry name" value="Phosphate_PstC"/>
</dbReference>
<keyword evidence="6" id="KW-0592">Phosphate transport</keyword>
<keyword evidence="6" id="KW-1003">Cell membrane</keyword>
<reference evidence="8" key="2">
    <citation type="submission" date="2023-02" db="EMBL/GenBank/DDBJ databases">
        <title>'Rhodoalgimonas zhirmunskyi' gen. nov., isolated from a red alga.</title>
        <authorList>
            <person name="Nedashkovskaya O.I."/>
            <person name="Otstavnykh N.Y."/>
            <person name="Bystritskaya E.P."/>
            <person name="Balabanova L.A."/>
            <person name="Isaeva M.P."/>
        </authorList>
    </citation>
    <scope>NUCLEOTIDE SEQUENCE</scope>
    <source>
        <strain evidence="8">KCTC 52189</strain>
    </source>
</reference>
<keyword evidence="3 5" id="KW-1133">Transmembrane helix</keyword>
<feature type="transmembrane region" description="Helical" evidence="5">
    <location>
        <begin position="386"/>
        <end position="407"/>
    </location>
</feature>
<keyword evidence="5" id="KW-0813">Transport</keyword>
<comment type="similarity">
    <text evidence="6">Belongs to the binding-protein-dependent transport system permease family. CysTW subfamily.</text>
</comment>
<dbReference type="NCBIfam" id="TIGR02138">
    <property type="entry name" value="phosphate_pstC"/>
    <property type="match status" value="1"/>
</dbReference>
<feature type="transmembrane region" description="Helical" evidence="5">
    <location>
        <begin position="261"/>
        <end position="285"/>
    </location>
</feature>
<feature type="transmembrane region" description="Helical" evidence="5">
    <location>
        <begin position="45"/>
        <end position="65"/>
    </location>
</feature>